<reference evidence="1" key="1">
    <citation type="submission" date="2020-09" db="EMBL/GenBank/DDBJ databases">
        <title>Iningainema tapete sp. nov. (Scytonemataceae, Cyanobacteria) from greenhouses in central Florida (USA) produces two types of nodularin with biosynthetic potential for microcystin-LR and anabaenopeptins.</title>
        <authorList>
            <person name="Berthold D.E."/>
            <person name="Lefler F.W."/>
            <person name="Huang I.-S."/>
            <person name="Abdulla H."/>
            <person name="Zimba P.V."/>
            <person name="Laughinghouse H.D. IV."/>
        </authorList>
    </citation>
    <scope>NUCLEOTIDE SEQUENCE</scope>
    <source>
        <strain evidence="1">BLCCT55</strain>
    </source>
</reference>
<dbReference type="RefSeq" id="WP_190831127.1">
    <property type="nucleotide sequence ID" value="NZ_CAWPPI010000068.1"/>
</dbReference>
<gene>
    <name evidence="1" type="ORF">ICL16_20050</name>
</gene>
<evidence type="ECO:0000313" key="2">
    <source>
        <dbReference type="Proteomes" id="UP000629098"/>
    </source>
</evidence>
<proteinExistence type="predicted"/>
<dbReference type="EMBL" id="JACXAE010000068">
    <property type="protein sequence ID" value="MBD2774302.1"/>
    <property type="molecule type" value="Genomic_DNA"/>
</dbReference>
<name>A0A8J7BXT3_9CYAN</name>
<comment type="caution">
    <text evidence="1">The sequence shown here is derived from an EMBL/GenBank/DDBJ whole genome shotgun (WGS) entry which is preliminary data.</text>
</comment>
<accession>A0A8J7BXT3</accession>
<protein>
    <submittedName>
        <fullName evidence="1">Uncharacterized protein</fullName>
    </submittedName>
</protein>
<dbReference type="Proteomes" id="UP000629098">
    <property type="component" value="Unassembled WGS sequence"/>
</dbReference>
<dbReference type="AlphaFoldDB" id="A0A8J7BXT3"/>
<sequence>MSDRQRLADLEELLDLLYEKLGSFESDLIVTASTPAKFELRQRIKREIVPDIRRYEAEYWELYPREAIVISEEEAETQLVQVAQAVKCIQHIPSTSYPPQLVFLLQDIRAKLEDLDKPASAKLKVVLPLIPAIASYELEMDTEGFMYKTWSVIKRLVRR</sequence>
<evidence type="ECO:0000313" key="1">
    <source>
        <dbReference type="EMBL" id="MBD2774302.1"/>
    </source>
</evidence>
<keyword evidence="2" id="KW-1185">Reference proteome</keyword>
<organism evidence="1 2">
    <name type="scientific">Iningainema tapete BLCC-T55</name>
    <dbReference type="NCBI Taxonomy" id="2748662"/>
    <lineage>
        <taxon>Bacteria</taxon>
        <taxon>Bacillati</taxon>
        <taxon>Cyanobacteriota</taxon>
        <taxon>Cyanophyceae</taxon>
        <taxon>Nostocales</taxon>
        <taxon>Scytonemataceae</taxon>
        <taxon>Iningainema tapete</taxon>
    </lineage>
</organism>